<evidence type="ECO:0000256" key="2">
    <source>
        <dbReference type="SAM" id="MobiDB-lite"/>
    </source>
</evidence>
<evidence type="ECO:0000259" key="3">
    <source>
        <dbReference type="Pfam" id="PF00754"/>
    </source>
</evidence>
<proteinExistence type="predicted"/>
<sequence length="2095" mass="234395">MKIRHKKLIASGIALSLAGVLGAGALLQTSVSVQASYAMMPGIEQIVKDTSEEKPFKILEIVDNTNEAEIGYYVSGQEPYVKLYEYKYTDSDGKEQTMKFQSLDEGLSKLPTLELRKEFAMNVKLNQDGSSSTGIKQIQDVCYQEGSSTGKSADYPLSYSAYQEKYFLTQEEKDSNSWKEIKQFIDPDTNEPTTYTKNIKGNYQENPAGTGNYTKKEQQYYPIREKANATDTGDADNPNAKYRENIQNFYYADSDGANAPYFLEFSEVENTTVNNALTNSSGQGKETILSEYNYENGRYGYYENVYSDLTTEIANNISNKHYTFPGENPVNLAGEEQLIQDNTSAENAFSAGVDEFTFLDEENGTEQSSAEDNTTGQNQPDAAESEPQIDSGAADAGFSDGEFSSEELNAGESDLDSTDSNNQNGNETLNPEEESVTDNEATKQTDNNGANSIKTPLIPYTPSSGENTGSDTTIDKTNTSEDPLVYYGITIDQYPFYQYKLISDLNTIKAKAINVDKNQDPSFNLEQKLAESPILINNKTQYCNITIQDGQYWFWLWNKGESVNNAVKYPISIVTQRQPVAYSDIRQLPEDLGYNYYYKVDKVYFCCKKDETAAAGDSHAYKYYGWYSPSYADENNPYILAENGKKATHYISDAEYKLTPGTGNYDFVPDDTAPEQTVEVDHMYYQGGYTNHDWFKQYVFHLEPGEEGSDERKQFDAFKIEVTTITADDFNAIYGSAEETASGDSDATETTGDGDSTDPDHSSVDDSANSDDVQADNSQTEDNQSDDVQTDNTSDDQNTDTQNANETQIENQVAAQNEGDTSEVDPMVSEAGVELVSIEKEFSDSTDNEDDQEDSFKDGTENEAMPEVESSSDESFSAGDADSDSGKTKLEDYNLIYLNGTGLNESSYQKILDIVSPQKSKKKPCIINQTKLQNNETFKSSFASIMNDSDTDGHYVNCNVYFFKNSFLSDGQDPGSLLNVSFDKNFNPAYKEESDSFSDGDNSLMEGFEEILKYIEKENKYRKIKENSTNKDNTENQGEKENTPLSTKISQARAIEYIINYRLKRNDLPTGKIRVLELQPARSQGEITSSQVLGWLGHEMTVISCCNHTGEPAANVLNDEESIWHSAYTSSDNNYNHKGKHYLEISFTNPEDVDGFIYRARPTGKNGAIYKYILELYDENNNKIAQIPGNFDSKEIDRESATIKFEKTYSNVKSMKLIFESTFADNINYIDKFASARKFLPIFHNKQANVEITTMTTSEFVGHIDDLNTKYDMIYLGDDDKDLVYDGNFRPDDEVLYYHVGGNKLARYELQGLMNHDYVTNGSQKKAATVGETDSTTGTTIGSVRGSGNDITKEIKNKLVNFAKSGYPVVVAGNIYGENKKTISTTLVDNSSYIYDFLNEVKGFDNVYKEGEITADEDINFYAELPKPKIELSSYPPSAIGTGDGPSNEFLTGENMTFQFQIIDEAQASPANAEYNCELYIDLNCDGNFSKSEKLDDIAVMQNGNVIKKENGIYQLSLNTTYTVSRKIPQEYIKLMPWKLVVTNNNNSEIRTSEIGYTKRQNITSTKNTINVLQIIPNNSVECTWNLATDTTFQKLFNKVKDFNVKISTITVGQYETQYSANATYLNQYNMLIIGFCDGAGYGSSYGGNNPTNFSENGAQRILEFANTGKSVILAHDNTSSSVYDRTAQNGGISGDSTWKGWAYFFNQTLRRASGMDRYGITAPQSTSDILKQAKELDTNAQSTDWNAISKNSSDMAYYLNKNKEKTYSETQGFTNGKLRIANTTRETGSTEVTTTASQVNEGAITEYPYKIDKKITVAPTHFQYYQLALEENADEDDSGDLVVWYCLGDKDNKTGNGYYAHSPNDVRNNYYIYSYKNIIYTGVGHKPVTDNGNLMEKKLFVNTIIAAYNAQAVNPELMFVKQSDRNAAQEKTVYYTLDNVNFNESQELIKNKPLEFHLKVTDSNLVGTSFAGTNTKDLKLQLYIESDNGTKFEGIGGENTNVVPIDVPVYEAGNKDSLTKDSNGCIYVNSGKVYNFTLNDLPDYEKYLKTSAGYKGKVTLYAKISCKYIYYGTEKEAQSVAQINICQRQLFDLD</sequence>
<feature type="compositionally biased region" description="Polar residues" evidence="2">
    <location>
        <begin position="190"/>
        <end position="213"/>
    </location>
</feature>
<dbReference type="InterPro" id="IPR000421">
    <property type="entry name" value="FA58C"/>
</dbReference>
<comment type="caution">
    <text evidence="4">The sequence shown here is derived from an EMBL/GenBank/DDBJ whole genome shotgun (WGS) entry which is preliminary data.</text>
</comment>
<reference evidence="4 5" key="1">
    <citation type="submission" date="2020-08" db="EMBL/GenBank/DDBJ databases">
        <title>Genome public.</title>
        <authorList>
            <person name="Liu C."/>
            <person name="Sun Q."/>
        </authorList>
    </citation>
    <scope>NUCLEOTIDE SEQUENCE [LARGE SCALE GENOMIC DNA]</scope>
    <source>
        <strain evidence="4 5">M29</strain>
    </source>
</reference>
<feature type="compositionally biased region" description="Acidic residues" evidence="2">
    <location>
        <begin position="844"/>
        <end position="853"/>
    </location>
</feature>
<feature type="region of interest" description="Disordered" evidence="2">
    <location>
        <begin position="737"/>
        <end position="802"/>
    </location>
</feature>
<feature type="compositionally biased region" description="Polar residues" evidence="2">
    <location>
        <begin position="742"/>
        <end position="754"/>
    </location>
</feature>
<dbReference type="SUPFAM" id="SSF49785">
    <property type="entry name" value="Galactose-binding domain-like"/>
    <property type="match status" value="1"/>
</dbReference>
<feature type="region of interest" description="Disordered" evidence="2">
    <location>
        <begin position="189"/>
        <end position="213"/>
    </location>
</feature>
<feature type="region of interest" description="Disordered" evidence="2">
    <location>
        <begin position="840"/>
        <end position="885"/>
    </location>
</feature>
<evidence type="ECO:0000313" key="5">
    <source>
        <dbReference type="Proteomes" id="UP000649826"/>
    </source>
</evidence>
<protein>
    <submittedName>
        <fullName evidence="4">DUF5057 domain-containing protein</fullName>
    </submittedName>
</protein>
<evidence type="ECO:0000313" key="4">
    <source>
        <dbReference type="EMBL" id="MBC5778761.1"/>
    </source>
</evidence>
<feature type="compositionally biased region" description="Acidic residues" evidence="2">
    <location>
        <begin position="783"/>
        <end position="798"/>
    </location>
</feature>
<accession>A0ABR7IFK2</accession>
<feature type="compositionally biased region" description="Polar residues" evidence="2">
    <location>
        <begin position="438"/>
        <end position="454"/>
    </location>
</feature>
<keyword evidence="1" id="KW-0378">Hydrolase</keyword>
<feature type="region of interest" description="Disordered" evidence="2">
    <location>
        <begin position="1025"/>
        <end position="1046"/>
    </location>
</feature>
<feature type="domain" description="F5/8 type C" evidence="3">
    <location>
        <begin position="1101"/>
        <end position="1196"/>
    </location>
</feature>
<feature type="region of interest" description="Disordered" evidence="2">
    <location>
        <begin position="362"/>
        <end position="478"/>
    </location>
</feature>
<feature type="compositionally biased region" description="Polar residues" evidence="2">
    <location>
        <begin position="461"/>
        <end position="478"/>
    </location>
</feature>
<feature type="compositionally biased region" description="Polar residues" evidence="2">
    <location>
        <begin position="365"/>
        <end position="380"/>
    </location>
</feature>
<dbReference type="EMBL" id="JACOQG010000003">
    <property type="protein sequence ID" value="MBC5778761.1"/>
    <property type="molecule type" value="Genomic_DNA"/>
</dbReference>
<evidence type="ECO:0000256" key="1">
    <source>
        <dbReference type="ARBA" id="ARBA00023295"/>
    </source>
</evidence>
<organism evidence="4 5">
    <name type="scientific">Blautia difficilis</name>
    <dbReference type="NCBI Taxonomy" id="2763027"/>
    <lineage>
        <taxon>Bacteria</taxon>
        <taxon>Bacillati</taxon>
        <taxon>Bacillota</taxon>
        <taxon>Clostridia</taxon>
        <taxon>Lachnospirales</taxon>
        <taxon>Lachnospiraceae</taxon>
        <taxon>Blautia</taxon>
    </lineage>
</organism>
<dbReference type="InterPro" id="IPR008979">
    <property type="entry name" value="Galactose-bd-like_sf"/>
</dbReference>
<name>A0ABR7IFK2_9FIRM</name>
<feature type="compositionally biased region" description="Basic and acidic residues" evidence="2">
    <location>
        <begin position="1025"/>
        <end position="1042"/>
    </location>
</feature>
<feature type="compositionally biased region" description="Polar residues" evidence="2">
    <location>
        <begin position="418"/>
        <end position="429"/>
    </location>
</feature>
<dbReference type="Proteomes" id="UP000649826">
    <property type="component" value="Unassembled WGS sequence"/>
</dbReference>
<gene>
    <name evidence="4" type="ORF">H8Z82_03620</name>
</gene>
<feature type="compositionally biased region" description="Low complexity" evidence="2">
    <location>
        <begin position="765"/>
        <end position="778"/>
    </location>
</feature>
<keyword evidence="1" id="KW-0326">Glycosidase</keyword>
<dbReference type="Pfam" id="PF00754">
    <property type="entry name" value="F5_F8_type_C"/>
    <property type="match status" value="1"/>
</dbReference>
<keyword evidence="5" id="KW-1185">Reference proteome</keyword>
<dbReference type="RefSeq" id="WP_186994270.1">
    <property type="nucleotide sequence ID" value="NZ_JACOQG010000003.1"/>
</dbReference>
<dbReference type="Gene3D" id="2.60.120.260">
    <property type="entry name" value="Galactose-binding domain-like"/>
    <property type="match status" value="1"/>
</dbReference>